<dbReference type="InterPro" id="IPR012674">
    <property type="entry name" value="Calycin"/>
</dbReference>
<dbReference type="Gene3D" id="2.40.128.20">
    <property type="match status" value="1"/>
</dbReference>
<gene>
    <name evidence="1" type="ORF">HK18_09805</name>
</gene>
<dbReference type="RefSeq" id="WP_008853212.1">
    <property type="nucleotide sequence ID" value="NZ_JOPB01000007.1"/>
</dbReference>
<sequence length="171" mass="19814">MFGFDKNDLSKFIGKRFVFTYNSGWSYELYIKNTGRVDYRVHHGVIGDRWIKNQHVYMALISKDICKLSWTERTGTNVSIIINLVDHCYQGTLFFPHWIIKHPEKAAHAINDTIPLIELYREAGPTYPIEIVDEFARITFIEDCGVDDETIIACPSSELSKEAREHLKLAM</sequence>
<dbReference type="CDD" id="cd14241">
    <property type="entry name" value="PAD"/>
    <property type="match status" value="1"/>
</dbReference>
<evidence type="ECO:0000313" key="2">
    <source>
        <dbReference type="Proteomes" id="UP000194946"/>
    </source>
</evidence>
<dbReference type="Pfam" id="PF05870">
    <property type="entry name" value="PA_decarbox"/>
    <property type="match status" value="1"/>
</dbReference>
<name>A0A251ZUH8_9PROT</name>
<dbReference type="EMBL" id="JOPB01000007">
    <property type="protein sequence ID" value="OUI78321.1"/>
    <property type="molecule type" value="Genomic_DNA"/>
</dbReference>
<dbReference type="GO" id="GO:0016831">
    <property type="term" value="F:carboxy-lyase activity"/>
    <property type="evidence" value="ECO:0007669"/>
    <property type="project" value="InterPro"/>
</dbReference>
<evidence type="ECO:0000313" key="1">
    <source>
        <dbReference type="EMBL" id="OUI78321.1"/>
    </source>
</evidence>
<keyword evidence="2" id="KW-1185">Reference proteome</keyword>
<dbReference type="Proteomes" id="UP000194946">
    <property type="component" value="Unassembled WGS sequence"/>
</dbReference>
<protein>
    <submittedName>
        <fullName evidence="1">Phenolic acid decarboxylase</fullName>
    </submittedName>
</protein>
<proteinExistence type="predicted"/>
<dbReference type="PANTHER" id="PTHR40087">
    <property type="entry name" value="PHENOLIC ACID DECARBOXYLASE PADC"/>
    <property type="match status" value="1"/>
</dbReference>
<reference evidence="2" key="1">
    <citation type="submission" date="2014-06" db="EMBL/GenBank/DDBJ databases">
        <authorList>
            <person name="Winans N.J."/>
            <person name="Newell P.D."/>
            <person name="Douglas A.E."/>
        </authorList>
    </citation>
    <scope>NUCLEOTIDE SEQUENCE [LARGE SCALE GENOMIC DNA]</scope>
    <source>
        <strain evidence="2">DmL_052</strain>
    </source>
</reference>
<dbReference type="InterPro" id="IPR008729">
    <property type="entry name" value="PA_de_COase"/>
</dbReference>
<accession>A0A251ZUH8</accession>
<dbReference type="SUPFAM" id="SSF50814">
    <property type="entry name" value="Lipocalins"/>
    <property type="match status" value="1"/>
</dbReference>
<comment type="caution">
    <text evidence="1">The sequence shown here is derived from an EMBL/GenBank/DDBJ whole genome shotgun (WGS) entry which is preliminary data.</text>
</comment>
<dbReference type="AlphaFoldDB" id="A0A251ZUH8"/>
<dbReference type="PANTHER" id="PTHR40087:SF1">
    <property type="entry name" value="PHENOLIC ACID DECARBOXYLASE PADC"/>
    <property type="match status" value="1"/>
</dbReference>
<organism evidence="1 2">
    <name type="scientific">Commensalibacter intestini</name>
    <dbReference type="NCBI Taxonomy" id="479936"/>
    <lineage>
        <taxon>Bacteria</taxon>
        <taxon>Pseudomonadati</taxon>
        <taxon>Pseudomonadota</taxon>
        <taxon>Alphaproteobacteria</taxon>
        <taxon>Acetobacterales</taxon>
        <taxon>Acetobacteraceae</taxon>
    </lineage>
</organism>